<dbReference type="GO" id="GO:0007165">
    <property type="term" value="P:signal transduction"/>
    <property type="evidence" value="ECO:0007669"/>
    <property type="project" value="UniProtKB-KW"/>
</dbReference>
<evidence type="ECO:0000313" key="12">
    <source>
        <dbReference type="Proteomes" id="UP000242457"/>
    </source>
</evidence>
<evidence type="ECO:0000256" key="6">
    <source>
        <dbReference type="ARBA" id="ARBA00022989"/>
    </source>
</evidence>
<gene>
    <name evidence="11" type="ORF">APICC_07395</name>
</gene>
<evidence type="ECO:0000256" key="2">
    <source>
        <dbReference type="ARBA" id="ARBA00022475"/>
    </source>
</evidence>
<feature type="transmembrane region" description="Helical" evidence="10">
    <location>
        <begin position="126"/>
        <end position="144"/>
    </location>
</feature>
<accession>A0A2A3ESX8</accession>
<organism evidence="11 12">
    <name type="scientific">Apis cerana cerana</name>
    <name type="common">Oriental honeybee</name>
    <dbReference type="NCBI Taxonomy" id="94128"/>
    <lineage>
        <taxon>Eukaryota</taxon>
        <taxon>Metazoa</taxon>
        <taxon>Ecdysozoa</taxon>
        <taxon>Arthropoda</taxon>
        <taxon>Hexapoda</taxon>
        <taxon>Insecta</taxon>
        <taxon>Pterygota</taxon>
        <taxon>Neoptera</taxon>
        <taxon>Endopterygota</taxon>
        <taxon>Hymenoptera</taxon>
        <taxon>Apocrita</taxon>
        <taxon>Aculeata</taxon>
        <taxon>Apoidea</taxon>
        <taxon>Anthophila</taxon>
        <taxon>Apidae</taxon>
        <taxon>Apis</taxon>
    </lineage>
</organism>
<dbReference type="GO" id="GO:0004984">
    <property type="term" value="F:olfactory receptor activity"/>
    <property type="evidence" value="ECO:0007669"/>
    <property type="project" value="InterPro"/>
</dbReference>
<keyword evidence="4 10" id="KW-0812">Transmembrane</keyword>
<keyword evidence="7 10" id="KW-0472">Membrane</keyword>
<feature type="transmembrane region" description="Helical" evidence="10">
    <location>
        <begin position="99"/>
        <end position="120"/>
    </location>
</feature>
<dbReference type="PANTHER" id="PTHR21137:SF35">
    <property type="entry name" value="ODORANT RECEPTOR 19A-RELATED"/>
    <property type="match status" value="1"/>
</dbReference>
<keyword evidence="3" id="KW-0716">Sensory transduction</keyword>
<evidence type="ECO:0000256" key="10">
    <source>
        <dbReference type="SAM" id="Phobius"/>
    </source>
</evidence>
<evidence type="ECO:0000256" key="9">
    <source>
        <dbReference type="ARBA" id="ARBA00023224"/>
    </source>
</evidence>
<evidence type="ECO:0000256" key="1">
    <source>
        <dbReference type="ARBA" id="ARBA00004651"/>
    </source>
</evidence>
<feature type="transmembrane region" description="Helical" evidence="10">
    <location>
        <begin position="23"/>
        <end position="42"/>
    </location>
</feature>
<dbReference type="OrthoDB" id="6617147at2759"/>
<keyword evidence="9" id="KW-0807">Transducer</keyword>
<evidence type="ECO:0000256" key="5">
    <source>
        <dbReference type="ARBA" id="ARBA00022725"/>
    </source>
</evidence>
<sequence>MIAVILVLSSVYLACDTNLVQIVHHGCALLAISGCIKLLIVINENECRYHFKHAVDEVKFCDGYYIDASMDETYVKIRQSIKAHKTAVEYVDKIDACHIHYFLVVIGMILSTMEVGIRFFTFCAYTIAQLIHLFFLTIMGQFLINANEETFKTICEAHWYNGSSKMQSLYILVLRKCLSPPKLTGGGFVALNLDSFVQILKASFSYYTVFRS</sequence>
<dbReference type="Proteomes" id="UP000242457">
    <property type="component" value="Unassembled WGS sequence"/>
</dbReference>
<dbReference type="GO" id="GO:0005886">
    <property type="term" value="C:plasma membrane"/>
    <property type="evidence" value="ECO:0007669"/>
    <property type="project" value="UniProtKB-SubCell"/>
</dbReference>
<keyword evidence="5" id="KW-0552">Olfaction</keyword>
<evidence type="ECO:0000256" key="4">
    <source>
        <dbReference type="ARBA" id="ARBA00022692"/>
    </source>
</evidence>
<keyword evidence="12" id="KW-1185">Reference proteome</keyword>
<name>A0A2A3ESX8_APICC</name>
<comment type="subcellular location">
    <subcellularLocation>
        <location evidence="1">Cell membrane</location>
        <topology evidence="1">Multi-pass membrane protein</topology>
    </subcellularLocation>
</comment>
<protein>
    <submittedName>
        <fullName evidence="11">Odorant receptor 83b</fullName>
    </submittedName>
</protein>
<dbReference type="Pfam" id="PF02949">
    <property type="entry name" value="7tm_6"/>
    <property type="match status" value="1"/>
</dbReference>
<keyword evidence="6 10" id="KW-1133">Transmembrane helix</keyword>
<dbReference type="EMBL" id="KZ288186">
    <property type="protein sequence ID" value="PBC34845.1"/>
    <property type="molecule type" value="Genomic_DNA"/>
</dbReference>
<reference evidence="11 12" key="1">
    <citation type="submission" date="2014-07" db="EMBL/GenBank/DDBJ databases">
        <title>Genomic and transcriptomic analysis on Apis cerana provide comprehensive insights into honey bee biology.</title>
        <authorList>
            <person name="Diao Q."/>
            <person name="Sun L."/>
            <person name="Zheng H."/>
            <person name="Zheng H."/>
            <person name="Xu S."/>
            <person name="Wang S."/>
            <person name="Zeng Z."/>
            <person name="Hu F."/>
            <person name="Su S."/>
            <person name="Wu J."/>
        </authorList>
    </citation>
    <scope>NUCLEOTIDE SEQUENCE [LARGE SCALE GENOMIC DNA]</scope>
    <source>
        <tissue evidence="11">Pupae without intestine</tissue>
    </source>
</reference>
<dbReference type="AlphaFoldDB" id="A0A2A3ESX8"/>
<dbReference type="STRING" id="94128.A0A2A3ESX8"/>
<evidence type="ECO:0000256" key="3">
    <source>
        <dbReference type="ARBA" id="ARBA00022606"/>
    </source>
</evidence>
<keyword evidence="8 11" id="KW-0675">Receptor</keyword>
<dbReference type="GO" id="GO:0005549">
    <property type="term" value="F:odorant binding"/>
    <property type="evidence" value="ECO:0007669"/>
    <property type="project" value="InterPro"/>
</dbReference>
<dbReference type="InterPro" id="IPR004117">
    <property type="entry name" value="7tm6_olfct_rcpt"/>
</dbReference>
<proteinExistence type="predicted"/>
<evidence type="ECO:0000256" key="8">
    <source>
        <dbReference type="ARBA" id="ARBA00023170"/>
    </source>
</evidence>
<evidence type="ECO:0000256" key="7">
    <source>
        <dbReference type="ARBA" id="ARBA00023136"/>
    </source>
</evidence>
<dbReference type="PANTHER" id="PTHR21137">
    <property type="entry name" value="ODORANT RECEPTOR"/>
    <property type="match status" value="1"/>
</dbReference>
<keyword evidence="2" id="KW-1003">Cell membrane</keyword>
<evidence type="ECO:0000313" key="11">
    <source>
        <dbReference type="EMBL" id="PBC34845.1"/>
    </source>
</evidence>